<dbReference type="PANTHER" id="PTHR42085">
    <property type="entry name" value="F-BOX DOMAIN-CONTAINING PROTEIN"/>
    <property type="match status" value="1"/>
</dbReference>
<evidence type="ECO:0000313" key="1">
    <source>
        <dbReference type="EMBL" id="KAF7187541.1"/>
    </source>
</evidence>
<organism evidence="1 2">
    <name type="scientific">Pseudocercospora fuligena</name>
    <dbReference type="NCBI Taxonomy" id="685502"/>
    <lineage>
        <taxon>Eukaryota</taxon>
        <taxon>Fungi</taxon>
        <taxon>Dikarya</taxon>
        <taxon>Ascomycota</taxon>
        <taxon>Pezizomycotina</taxon>
        <taxon>Dothideomycetes</taxon>
        <taxon>Dothideomycetidae</taxon>
        <taxon>Mycosphaerellales</taxon>
        <taxon>Mycosphaerellaceae</taxon>
        <taxon>Pseudocercospora</taxon>
    </lineage>
</organism>
<sequence>MPPLKDFTKVALENATLQTCDLLNKMPAEIRNRIYELTFSGTVKLGRATRKESKVKNAAGRPRAPGILCSCKQIYQEAIKIYWTTTTFFFPRSDKLRSYHVSGNDAAAWLNAIGRRRRELLRNVRIRTSPDRHWLGRTLARCRPGRTGLVPDAVKLSLKFEGVEEMWVSDFASVSALHPDKQLVAGDNHDI</sequence>
<dbReference type="AlphaFoldDB" id="A0A8H6RAI3"/>
<gene>
    <name evidence="1" type="ORF">HII31_11165</name>
</gene>
<dbReference type="InterPro" id="IPR038883">
    <property type="entry name" value="AN11006-like"/>
</dbReference>
<proteinExistence type="predicted"/>
<protein>
    <submittedName>
        <fullName evidence="1">Uncharacterized protein</fullName>
    </submittedName>
</protein>
<dbReference type="Proteomes" id="UP000660729">
    <property type="component" value="Unassembled WGS sequence"/>
</dbReference>
<dbReference type="EMBL" id="JABCIY010000227">
    <property type="protein sequence ID" value="KAF7187541.1"/>
    <property type="molecule type" value="Genomic_DNA"/>
</dbReference>
<reference evidence="1" key="1">
    <citation type="submission" date="2020-04" db="EMBL/GenBank/DDBJ databases">
        <title>Draft genome resource of the tomato pathogen Pseudocercospora fuligena.</title>
        <authorList>
            <person name="Zaccaron A."/>
        </authorList>
    </citation>
    <scope>NUCLEOTIDE SEQUENCE</scope>
    <source>
        <strain evidence="1">PF001</strain>
    </source>
</reference>
<accession>A0A8H6RAI3</accession>
<evidence type="ECO:0000313" key="2">
    <source>
        <dbReference type="Proteomes" id="UP000660729"/>
    </source>
</evidence>
<dbReference type="OrthoDB" id="3650112at2759"/>
<comment type="caution">
    <text evidence="1">The sequence shown here is derived from an EMBL/GenBank/DDBJ whole genome shotgun (WGS) entry which is preliminary data.</text>
</comment>
<keyword evidence="2" id="KW-1185">Reference proteome</keyword>
<name>A0A8H6RAI3_9PEZI</name>
<dbReference type="PANTHER" id="PTHR42085:SF1">
    <property type="entry name" value="F-BOX DOMAIN-CONTAINING PROTEIN"/>
    <property type="match status" value="1"/>
</dbReference>